<comment type="caution">
    <text evidence="1">The sequence shown here is derived from an EMBL/GenBank/DDBJ whole genome shotgun (WGS) entry which is preliminary data.</text>
</comment>
<reference evidence="1 2" key="1">
    <citation type="submission" date="2024-02" db="EMBL/GenBank/DDBJ databases">
        <authorList>
            <person name="Chen Y."/>
            <person name="Shah S."/>
            <person name="Dougan E. K."/>
            <person name="Thang M."/>
            <person name="Chan C."/>
        </authorList>
    </citation>
    <scope>NUCLEOTIDE SEQUENCE [LARGE SCALE GENOMIC DNA]</scope>
</reference>
<dbReference type="Proteomes" id="UP001642484">
    <property type="component" value="Unassembled WGS sequence"/>
</dbReference>
<protein>
    <submittedName>
        <fullName evidence="1">Uncharacterized protein</fullName>
    </submittedName>
</protein>
<evidence type="ECO:0000313" key="1">
    <source>
        <dbReference type="EMBL" id="CAK9081048.1"/>
    </source>
</evidence>
<evidence type="ECO:0000313" key="2">
    <source>
        <dbReference type="Proteomes" id="UP001642484"/>
    </source>
</evidence>
<keyword evidence="2" id="KW-1185">Reference proteome</keyword>
<dbReference type="EMBL" id="CAXAMN010023806">
    <property type="protein sequence ID" value="CAK9081048.1"/>
    <property type="molecule type" value="Genomic_DNA"/>
</dbReference>
<organism evidence="1 2">
    <name type="scientific">Durusdinium trenchii</name>
    <dbReference type="NCBI Taxonomy" id="1381693"/>
    <lineage>
        <taxon>Eukaryota</taxon>
        <taxon>Sar</taxon>
        <taxon>Alveolata</taxon>
        <taxon>Dinophyceae</taxon>
        <taxon>Suessiales</taxon>
        <taxon>Symbiodiniaceae</taxon>
        <taxon>Durusdinium</taxon>
    </lineage>
</organism>
<accession>A0ABP0PZN9</accession>
<gene>
    <name evidence="1" type="ORF">CCMP2556_LOCUS39692</name>
</gene>
<sequence length="113" mass="12595">MGAQAASAASICCHVERLPRQQLSVAAAPASGPRPGLLDENFEEFYLELETGGELDQRTWLKAEVPMMSREFRQSCCTVVSGSKSLFHPCRSRGLRSISKSFVAFHTRTYARW</sequence>
<name>A0ABP0PZN9_9DINO</name>
<proteinExistence type="predicted"/>